<dbReference type="Proteomes" id="UP001605036">
    <property type="component" value="Unassembled WGS sequence"/>
</dbReference>
<sequence>MRNEASRKHIGWNVDASQNSLGGRGGNDGRRKVERWTDEAANGQMFMRQKRTSGNVTSIPWFRRIDLVYHHAFNRKVPGSACMPFITVVLQCTDYLRGDVVESNVDTNGAA</sequence>
<name>A0ABD1XF86_9MARC</name>
<evidence type="ECO:0000256" key="1">
    <source>
        <dbReference type="SAM" id="MobiDB-lite"/>
    </source>
</evidence>
<keyword evidence="3" id="KW-1185">Reference proteome</keyword>
<dbReference type="EMBL" id="JBHFFA010000008">
    <property type="protein sequence ID" value="KAL2607450.1"/>
    <property type="molecule type" value="Genomic_DNA"/>
</dbReference>
<comment type="caution">
    <text evidence="2">The sequence shown here is derived from an EMBL/GenBank/DDBJ whole genome shotgun (WGS) entry which is preliminary data.</text>
</comment>
<accession>A0ABD1XF86</accession>
<evidence type="ECO:0000313" key="3">
    <source>
        <dbReference type="Proteomes" id="UP001605036"/>
    </source>
</evidence>
<reference evidence="2 3" key="1">
    <citation type="submission" date="2024-09" db="EMBL/GenBank/DDBJ databases">
        <title>Chromosome-scale assembly of Riccia fluitans.</title>
        <authorList>
            <person name="Paukszto L."/>
            <person name="Sawicki J."/>
            <person name="Karawczyk K."/>
            <person name="Piernik-Szablinska J."/>
            <person name="Szczecinska M."/>
            <person name="Mazdziarz M."/>
        </authorList>
    </citation>
    <scope>NUCLEOTIDE SEQUENCE [LARGE SCALE GENOMIC DNA]</scope>
    <source>
        <strain evidence="2">Rf_01</strain>
        <tissue evidence="2">Aerial parts of the thallus</tissue>
    </source>
</reference>
<feature type="region of interest" description="Disordered" evidence="1">
    <location>
        <begin position="1"/>
        <end position="32"/>
    </location>
</feature>
<organism evidence="2 3">
    <name type="scientific">Riccia fluitans</name>
    <dbReference type="NCBI Taxonomy" id="41844"/>
    <lineage>
        <taxon>Eukaryota</taxon>
        <taxon>Viridiplantae</taxon>
        <taxon>Streptophyta</taxon>
        <taxon>Embryophyta</taxon>
        <taxon>Marchantiophyta</taxon>
        <taxon>Marchantiopsida</taxon>
        <taxon>Marchantiidae</taxon>
        <taxon>Marchantiales</taxon>
        <taxon>Ricciaceae</taxon>
        <taxon>Riccia</taxon>
    </lineage>
</organism>
<gene>
    <name evidence="2" type="ORF">R1flu_026023</name>
</gene>
<proteinExistence type="predicted"/>
<dbReference type="AlphaFoldDB" id="A0ABD1XF86"/>
<evidence type="ECO:0000313" key="2">
    <source>
        <dbReference type="EMBL" id="KAL2607450.1"/>
    </source>
</evidence>
<protein>
    <submittedName>
        <fullName evidence="2">Uncharacterized protein</fullName>
    </submittedName>
</protein>